<gene>
    <name evidence="8" type="ORF">KL86SPO_50338</name>
</gene>
<keyword evidence="2" id="KW-0812">Transmembrane</keyword>
<dbReference type="AlphaFoldDB" id="A0A212LYP2"/>
<dbReference type="RefSeq" id="WP_288185220.1">
    <property type="nucleotide sequence ID" value="NZ_LT608335.1"/>
</dbReference>
<dbReference type="GO" id="GO:0002098">
    <property type="term" value="P:tRNA wobble uridine modification"/>
    <property type="evidence" value="ECO:0007669"/>
    <property type="project" value="TreeGrafter"/>
</dbReference>
<dbReference type="Gene3D" id="3.40.50.300">
    <property type="entry name" value="P-loop containing nucleotide triphosphate hydrolases"/>
    <property type="match status" value="1"/>
</dbReference>
<proteinExistence type="predicted"/>
<dbReference type="PANTHER" id="PTHR42714:SF2">
    <property type="entry name" value="TRNA MODIFICATION GTPASE GTPBP3, MITOCHONDRIAL"/>
    <property type="match status" value="1"/>
</dbReference>
<keyword evidence="5" id="KW-0342">GTP-binding</keyword>
<dbReference type="EMBL" id="FMJE01000005">
    <property type="protein sequence ID" value="SCM82567.1"/>
    <property type="molecule type" value="Genomic_DNA"/>
</dbReference>
<evidence type="ECO:0000256" key="5">
    <source>
        <dbReference type="ARBA" id="ARBA00023134"/>
    </source>
</evidence>
<dbReference type="InterPro" id="IPR006073">
    <property type="entry name" value="GTP-bd"/>
</dbReference>
<dbReference type="GO" id="GO:0005525">
    <property type="term" value="F:GTP binding"/>
    <property type="evidence" value="ECO:0007669"/>
    <property type="project" value="UniProtKB-KW"/>
</dbReference>
<sequence>MDIDTKNYQEMLEKEFDKQRLEFEKTLKSKKLIFSLVGSVNAGKSSTINALFGKRLSEVSPRAGWTKEVQLFHLTDNVVIADTPGLEDVNEEISKKTAEFIEKDTDIIVFFLQAGAGIRSEEKKAIDAYKSFKKPLLLVLNKVDIWYEGGVLTDKDDYEETLKQIYEITGIYPIPISAKKGIDIDRLHTHIESIVESLGKEVLYAKASTFRDEIAKKWINRAAAAAAAIGALPIPGADMLPLTTLQVGLAMKIAYIYGYQPSKNDAMKLIASTITGSVGKQVFRYALQLMKGAGWAGGPFGTGIVAAIAAGVASTTTYGFGHACHYYYKSGMQVDLGELGEHFDKYREQYKSSNVA</sequence>
<dbReference type="GO" id="GO:0016020">
    <property type="term" value="C:membrane"/>
    <property type="evidence" value="ECO:0007669"/>
    <property type="project" value="UniProtKB-SubCell"/>
</dbReference>
<dbReference type="CDD" id="cd00880">
    <property type="entry name" value="Era_like"/>
    <property type="match status" value="1"/>
</dbReference>
<feature type="domain" description="G" evidence="7">
    <location>
        <begin position="35"/>
        <end position="142"/>
    </location>
</feature>
<evidence type="ECO:0000256" key="1">
    <source>
        <dbReference type="ARBA" id="ARBA00004141"/>
    </source>
</evidence>
<dbReference type="Pfam" id="PF05128">
    <property type="entry name" value="DUF697"/>
    <property type="match status" value="1"/>
</dbReference>
<evidence type="ECO:0000313" key="8">
    <source>
        <dbReference type="EMBL" id="SCM82567.1"/>
    </source>
</evidence>
<evidence type="ECO:0000256" key="4">
    <source>
        <dbReference type="ARBA" id="ARBA00022989"/>
    </source>
</evidence>
<dbReference type="InterPro" id="IPR021147">
    <property type="entry name" value="DUF697"/>
</dbReference>
<keyword evidence="6" id="KW-0472">Membrane</keyword>
<reference evidence="8" key="1">
    <citation type="submission" date="2016-08" db="EMBL/GenBank/DDBJ databases">
        <authorList>
            <person name="Seilhamer J.J."/>
        </authorList>
    </citation>
    <scope>NUCLEOTIDE SEQUENCE</scope>
    <source>
        <strain evidence="8">86</strain>
    </source>
</reference>
<protein>
    <recommendedName>
        <fullName evidence="7">G domain-containing protein</fullName>
    </recommendedName>
</protein>
<dbReference type="InterPro" id="IPR005225">
    <property type="entry name" value="Small_GTP-bd"/>
</dbReference>
<evidence type="ECO:0000256" key="3">
    <source>
        <dbReference type="ARBA" id="ARBA00022741"/>
    </source>
</evidence>
<evidence type="ECO:0000256" key="2">
    <source>
        <dbReference type="ARBA" id="ARBA00022692"/>
    </source>
</evidence>
<dbReference type="Pfam" id="PF01926">
    <property type="entry name" value="MMR_HSR1"/>
    <property type="match status" value="1"/>
</dbReference>
<dbReference type="PANTHER" id="PTHR42714">
    <property type="entry name" value="TRNA MODIFICATION GTPASE GTPBP3"/>
    <property type="match status" value="1"/>
</dbReference>
<evidence type="ECO:0000259" key="7">
    <source>
        <dbReference type="Pfam" id="PF01926"/>
    </source>
</evidence>
<comment type="subcellular location">
    <subcellularLocation>
        <location evidence="1">Membrane</location>
        <topology evidence="1">Multi-pass membrane protein</topology>
    </subcellularLocation>
</comment>
<organism evidence="8">
    <name type="scientific">uncultured Sporomusa sp</name>
    <dbReference type="NCBI Taxonomy" id="307249"/>
    <lineage>
        <taxon>Bacteria</taxon>
        <taxon>Bacillati</taxon>
        <taxon>Bacillota</taxon>
        <taxon>Negativicutes</taxon>
        <taxon>Selenomonadales</taxon>
        <taxon>Sporomusaceae</taxon>
        <taxon>Sporomusa</taxon>
        <taxon>environmental samples</taxon>
    </lineage>
</organism>
<dbReference type="NCBIfam" id="TIGR00231">
    <property type="entry name" value="small_GTP"/>
    <property type="match status" value="1"/>
</dbReference>
<name>A0A212LYP2_9FIRM</name>
<dbReference type="InterPro" id="IPR027417">
    <property type="entry name" value="P-loop_NTPase"/>
</dbReference>
<keyword evidence="4" id="KW-1133">Transmembrane helix</keyword>
<dbReference type="GO" id="GO:0005737">
    <property type="term" value="C:cytoplasm"/>
    <property type="evidence" value="ECO:0007669"/>
    <property type="project" value="TreeGrafter"/>
</dbReference>
<dbReference type="GO" id="GO:0030488">
    <property type="term" value="P:tRNA methylation"/>
    <property type="evidence" value="ECO:0007669"/>
    <property type="project" value="TreeGrafter"/>
</dbReference>
<dbReference type="SUPFAM" id="SSF52540">
    <property type="entry name" value="P-loop containing nucleoside triphosphate hydrolases"/>
    <property type="match status" value="1"/>
</dbReference>
<accession>A0A212LYP2</accession>
<keyword evidence="3" id="KW-0547">Nucleotide-binding</keyword>
<evidence type="ECO:0000256" key="6">
    <source>
        <dbReference type="ARBA" id="ARBA00023136"/>
    </source>
</evidence>